<dbReference type="STRING" id="214095.RU97_GL002575"/>
<dbReference type="AlphaFoldDB" id="A0A1L8RCW4"/>
<organism evidence="3 4">
    <name type="scientific">Enterococcus canis</name>
    <dbReference type="NCBI Taxonomy" id="214095"/>
    <lineage>
        <taxon>Bacteria</taxon>
        <taxon>Bacillati</taxon>
        <taxon>Bacillota</taxon>
        <taxon>Bacilli</taxon>
        <taxon>Lactobacillales</taxon>
        <taxon>Enterococcaceae</taxon>
        <taxon>Enterococcus</taxon>
    </lineage>
</organism>
<feature type="region of interest" description="Disordered" evidence="1">
    <location>
        <begin position="401"/>
        <end position="440"/>
    </location>
</feature>
<name>A0A1L8RCW4_9ENTE</name>
<keyword evidence="2" id="KW-0732">Signal</keyword>
<gene>
    <name evidence="3" type="ORF">RU97_GL002575</name>
</gene>
<dbReference type="Pfam" id="PF14262">
    <property type="entry name" value="Cthe_2159"/>
    <property type="match status" value="1"/>
</dbReference>
<evidence type="ECO:0008006" key="5">
    <source>
        <dbReference type="Google" id="ProtNLM"/>
    </source>
</evidence>
<feature type="signal peptide" evidence="2">
    <location>
        <begin position="1"/>
        <end position="22"/>
    </location>
</feature>
<dbReference type="InterPro" id="IPR025584">
    <property type="entry name" value="Cthe_2159"/>
</dbReference>
<sequence length="621" mass="63081">MKKRYVMSGLLTLLLMAGCQQAGTTSVDSSAAGAANSTANSATSTSAAAATQTTNASTKTKYGQYAESDYDTNETGTTIQLATDSAEIDGSGATFKENTLTITQAGTYVLSGELKGQVVVKGTNKDAVHLVLKGVTITNDQGPAINVEQADKVTLTLSDGTENTVSDGSDYQLATGEDEPDATIFSKDDLTINGSGSLVVTGNYSNGIRGKDDVVIVSGTISVTAKNNAIKAKDGLSIAGGTFTLKTTEGDGLQTSNTEETDKGWLAIDGGTFTIEAGRDAVQAATALKIQTGKFTLKTADGAESSVNSEESYKGLKAGTSVQVDDGTFDINSADDGVHSNGTITIDGGQWQIATGDDGVHADTDLVLNGGQMTISKSYEGLEGSTITFNDGTFDVTADDDGVNAGGGSDTTTDTGSFGEDTFGGPGGAPGGPGGGDQADDSKEIIINGGTLLVHAEGDGLDSNGNITMTAGTVFVDGPSRGGNGSLDYNGTFDQNGGVLLATGTADMAQATSETSQQKGLAVYLDSSQDKTLQVTAGETTYSVKPTKAYQFIFVSVPEMQAANDVTLAVGGTVKETGIVTGAVTDSQKLGTYTLDNTITQVDQSGNAVSGNQMSGMGGFR</sequence>
<accession>A0A1L8RCW4</accession>
<feature type="chain" id="PRO_5009879788" description="Carbohydrate-binding domain-containing protein" evidence="2">
    <location>
        <begin position="23"/>
        <end position="621"/>
    </location>
</feature>
<evidence type="ECO:0000313" key="4">
    <source>
        <dbReference type="Proteomes" id="UP000181884"/>
    </source>
</evidence>
<protein>
    <recommendedName>
        <fullName evidence="5">Carbohydrate-binding domain-containing protein</fullName>
    </recommendedName>
</protein>
<comment type="caution">
    <text evidence="3">The sequence shown here is derived from an EMBL/GenBank/DDBJ whole genome shotgun (WGS) entry which is preliminary data.</text>
</comment>
<evidence type="ECO:0000256" key="2">
    <source>
        <dbReference type="SAM" id="SignalP"/>
    </source>
</evidence>
<feature type="compositionally biased region" description="Low complexity" evidence="1">
    <location>
        <begin position="410"/>
        <end position="421"/>
    </location>
</feature>
<dbReference type="Proteomes" id="UP000181884">
    <property type="component" value="Unassembled WGS sequence"/>
</dbReference>
<dbReference type="PROSITE" id="PS51257">
    <property type="entry name" value="PROKAR_LIPOPROTEIN"/>
    <property type="match status" value="1"/>
</dbReference>
<proteinExistence type="predicted"/>
<reference evidence="3 4" key="1">
    <citation type="submission" date="2014-12" db="EMBL/GenBank/DDBJ databases">
        <title>Draft genome sequences of 29 type strains of Enterococci.</title>
        <authorList>
            <person name="Zhong Z."/>
            <person name="Sun Z."/>
            <person name="Liu W."/>
            <person name="Zhang W."/>
            <person name="Zhang H."/>
        </authorList>
    </citation>
    <scope>NUCLEOTIDE SEQUENCE [LARGE SCALE GENOMIC DNA]</scope>
    <source>
        <strain evidence="3 4">DSM 17029</strain>
    </source>
</reference>
<evidence type="ECO:0000256" key="1">
    <source>
        <dbReference type="SAM" id="MobiDB-lite"/>
    </source>
</evidence>
<feature type="compositionally biased region" description="Gly residues" evidence="1">
    <location>
        <begin position="422"/>
        <end position="437"/>
    </location>
</feature>
<evidence type="ECO:0000313" key="3">
    <source>
        <dbReference type="EMBL" id="OJG17567.1"/>
    </source>
</evidence>
<keyword evidence="4" id="KW-1185">Reference proteome</keyword>
<dbReference type="RefSeq" id="WP_067390951.1">
    <property type="nucleotide sequence ID" value="NZ_JXKH01000008.1"/>
</dbReference>
<dbReference type="EMBL" id="JXKH01000008">
    <property type="protein sequence ID" value="OJG17567.1"/>
    <property type="molecule type" value="Genomic_DNA"/>
</dbReference>